<dbReference type="EMBL" id="JBHSIY010000010">
    <property type="protein sequence ID" value="MFC4867713.1"/>
    <property type="molecule type" value="Genomic_DNA"/>
</dbReference>
<dbReference type="RefSeq" id="WP_344146297.1">
    <property type="nucleotide sequence ID" value="NZ_BAAAQI010000016.1"/>
</dbReference>
<reference evidence="3" key="1">
    <citation type="journal article" date="2019" name="Int. J. Syst. Evol. Microbiol.">
        <title>The Global Catalogue of Microorganisms (GCM) 10K type strain sequencing project: providing services to taxonomists for standard genome sequencing and annotation.</title>
        <authorList>
            <consortium name="The Broad Institute Genomics Platform"/>
            <consortium name="The Broad Institute Genome Sequencing Center for Infectious Disease"/>
            <person name="Wu L."/>
            <person name="Ma J."/>
        </authorList>
    </citation>
    <scope>NUCLEOTIDE SEQUENCE [LARGE SCALE GENOMIC DNA]</scope>
    <source>
        <strain evidence="3">CGMCC 4.7304</strain>
    </source>
</reference>
<protein>
    <submittedName>
        <fullName evidence="2">DUF397 domain-containing protein</fullName>
    </submittedName>
</protein>
<dbReference type="InterPro" id="IPR007278">
    <property type="entry name" value="DUF397"/>
</dbReference>
<proteinExistence type="predicted"/>
<feature type="domain" description="DUF397" evidence="1">
    <location>
        <begin position="7"/>
        <end position="60"/>
    </location>
</feature>
<name>A0ABV9SNV0_9ACTN</name>
<keyword evidence="3" id="KW-1185">Reference proteome</keyword>
<comment type="caution">
    <text evidence="2">The sequence shown here is derived from an EMBL/GenBank/DDBJ whole genome shotgun (WGS) entry which is preliminary data.</text>
</comment>
<organism evidence="2 3">
    <name type="scientific">Streptomonospora arabica</name>
    <dbReference type="NCBI Taxonomy" id="412417"/>
    <lineage>
        <taxon>Bacteria</taxon>
        <taxon>Bacillati</taxon>
        <taxon>Actinomycetota</taxon>
        <taxon>Actinomycetes</taxon>
        <taxon>Streptosporangiales</taxon>
        <taxon>Nocardiopsidaceae</taxon>
        <taxon>Streptomonospora</taxon>
    </lineage>
</organism>
<evidence type="ECO:0000313" key="3">
    <source>
        <dbReference type="Proteomes" id="UP001595858"/>
    </source>
</evidence>
<sequence length="64" mass="6894">MSVVEGTWKKSSYSNQKGGNCVEVAATSEHGAAVRDSKRRDAGRLEMPSAEWAAFLHAVKSAEL</sequence>
<gene>
    <name evidence="2" type="ORF">ACFPCZ_13830</name>
</gene>
<evidence type="ECO:0000259" key="1">
    <source>
        <dbReference type="Pfam" id="PF04149"/>
    </source>
</evidence>
<dbReference type="Proteomes" id="UP001595858">
    <property type="component" value="Unassembled WGS sequence"/>
</dbReference>
<accession>A0ABV9SNV0</accession>
<evidence type="ECO:0000313" key="2">
    <source>
        <dbReference type="EMBL" id="MFC4867713.1"/>
    </source>
</evidence>
<dbReference type="Pfam" id="PF04149">
    <property type="entry name" value="DUF397"/>
    <property type="match status" value="1"/>
</dbReference>